<comment type="subcellular location">
    <subcellularLocation>
        <location evidence="2">Cell membrane</location>
        <topology evidence="2">Multi-pass membrane protein</topology>
    </subcellularLocation>
</comment>
<dbReference type="InterPro" id="IPR050398">
    <property type="entry name" value="HssS/ArlS-like"/>
</dbReference>
<keyword evidence="9 17" id="KW-0418">Kinase</keyword>
<dbReference type="SUPFAM" id="SSF158472">
    <property type="entry name" value="HAMP domain-like"/>
    <property type="match status" value="1"/>
</dbReference>
<keyword evidence="4" id="KW-1003">Cell membrane</keyword>
<dbReference type="InterPro" id="IPR004358">
    <property type="entry name" value="Sig_transdc_His_kin-like_C"/>
</dbReference>
<dbReference type="PROSITE" id="PS50885">
    <property type="entry name" value="HAMP"/>
    <property type="match status" value="1"/>
</dbReference>
<organism evidence="17 18">
    <name type="scientific">Paenibacillus odorifer</name>
    <dbReference type="NCBI Taxonomy" id="189426"/>
    <lineage>
        <taxon>Bacteria</taxon>
        <taxon>Bacillati</taxon>
        <taxon>Bacillota</taxon>
        <taxon>Bacilli</taxon>
        <taxon>Bacillales</taxon>
        <taxon>Paenibacillaceae</taxon>
        <taxon>Paenibacillus</taxon>
    </lineage>
</organism>
<reference evidence="17 18" key="1">
    <citation type="submission" date="2016-10" db="EMBL/GenBank/DDBJ databases">
        <title>Paenibacillus species isolates.</title>
        <authorList>
            <person name="Beno S.M."/>
        </authorList>
    </citation>
    <scope>NUCLEOTIDE SEQUENCE [LARGE SCALE GENOMIC DNA]</scope>
    <source>
        <strain evidence="17 18">FSL H7-0604</strain>
    </source>
</reference>
<dbReference type="InterPro" id="IPR003594">
    <property type="entry name" value="HATPase_dom"/>
</dbReference>
<evidence type="ECO:0000259" key="15">
    <source>
        <dbReference type="PROSITE" id="PS50109"/>
    </source>
</evidence>
<evidence type="ECO:0000256" key="9">
    <source>
        <dbReference type="ARBA" id="ARBA00022777"/>
    </source>
</evidence>
<proteinExistence type="predicted"/>
<dbReference type="EMBL" id="MKQP01000051">
    <property type="protein sequence ID" value="OMD24500.1"/>
    <property type="molecule type" value="Genomic_DNA"/>
</dbReference>
<dbReference type="Gene3D" id="1.10.287.130">
    <property type="match status" value="1"/>
</dbReference>
<keyword evidence="6" id="KW-0808">Transferase</keyword>
<name>A0A1R0WYQ6_9BACL</name>
<dbReference type="EC" id="2.7.13.3" evidence="3"/>
<dbReference type="InterPro" id="IPR003660">
    <property type="entry name" value="HAMP_dom"/>
</dbReference>
<comment type="catalytic activity">
    <reaction evidence="1">
        <text>ATP + protein L-histidine = ADP + protein N-phospho-L-histidine.</text>
        <dbReference type="EC" id="2.7.13.3"/>
    </reaction>
</comment>
<evidence type="ECO:0000256" key="1">
    <source>
        <dbReference type="ARBA" id="ARBA00000085"/>
    </source>
</evidence>
<evidence type="ECO:0000313" key="18">
    <source>
        <dbReference type="Proteomes" id="UP000187465"/>
    </source>
</evidence>
<dbReference type="InterPro" id="IPR036890">
    <property type="entry name" value="HATPase_C_sf"/>
</dbReference>
<evidence type="ECO:0000313" key="17">
    <source>
        <dbReference type="EMBL" id="OMD24500.1"/>
    </source>
</evidence>
<dbReference type="PANTHER" id="PTHR45528:SF1">
    <property type="entry name" value="SENSOR HISTIDINE KINASE CPXA"/>
    <property type="match status" value="1"/>
</dbReference>
<keyword evidence="8" id="KW-0547">Nucleotide-binding</keyword>
<dbReference type="CDD" id="cd00082">
    <property type="entry name" value="HisKA"/>
    <property type="match status" value="1"/>
</dbReference>
<evidence type="ECO:0000256" key="11">
    <source>
        <dbReference type="ARBA" id="ARBA00022989"/>
    </source>
</evidence>
<dbReference type="AlphaFoldDB" id="A0A1R0WYQ6"/>
<evidence type="ECO:0000256" key="3">
    <source>
        <dbReference type="ARBA" id="ARBA00012438"/>
    </source>
</evidence>
<protein>
    <recommendedName>
        <fullName evidence="3">histidine kinase</fullName>
        <ecNumber evidence="3">2.7.13.3</ecNumber>
    </recommendedName>
</protein>
<evidence type="ECO:0000256" key="12">
    <source>
        <dbReference type="ARBA" id="ARBA00023012"/>
    </source>
</evidence>
<dbReference type="PROSITE" id="PS50109">
    <property type="entry name" value="HIS_KIN"/>
    <property type="match status" value="1"/>
</dbReference>
<dbReference type="CDD" id="cd00075">
    <property type="entry name" value="HATPase"/>
    <property type="match status" value="1"/>
</dbReference>
<dbReference type="CDD" id="cd06225">
    <property type="entry name" value="HAMP"/>
    <property type="match status" value="1"/>
</dbReference>
<dbReference type="InterPro" id="IPR036097">
    <property type="entry name" value="HisK_dim/P_sf"/>
</dbReference>
<evidence type="ECO:0000256" key="7">
    <source>
        <dbReference type="ARBA" id="ARBA00022692"/>
    </source>
</evidence>
<evidence type="ECO:0000256" key="13">
    <source>
        <dbReference type="ARBA" id="ARBA00023136"/>
    </source>
</evidence>
<dbReference type="Pfam" id="PF02518">
    <property type="entry name" value="HATPase_c"/>
    <property type="match status" value="1"/>
</dbReference>
<dbReference type="Gene3D" id="3.30.565.10">
    <property type="entry name" value="Histidine kinase-like ATPase, C-terminal domain"/>
    <property type="match status" value="1"/>
</dbReference>
<dbReference type="SUPFAM" id="SSF47384">
    <property type="entry name" value="Homodimeric domain of signal transducing histidine kinase"/>
    <property type="match status" value="1"/>
</dbReference>
<dbReference type="Pfam" id="PF00512">
    <property type="entry name" value="HisKA"/>
    <property type="match status" value="1"/>
</dbReference>
<dbReference type="RefSeq" id="WP_036685806.1">
    <property type="nucleotide sequence ID" value="NZ_MKQP01000051.1"/>
</dbReference>
<keyword evidence="11 14" id="KW-1133">Transmembrane helix</keyword>
<evidence type="ECO:0000256" key="8">
    <source>
        <dbReference type="ARBA" id="ARBA00022741"/>
    </source>
</evidence>
<keyword evidence="12" id="KW-0902">Two-component regulatory system</keyword>
<feature type="domain" description="Histidine kinase" evidence="15">
    <location>
        <begin position="216"/>
        <end position="422"/>
    </location>
</feature>
<sequence length="424" mass="48260">MTKKLLLALLLTIFAASLTLTFLILNLQEETGTDRVAINTIVKLTEQNWDKLDPNLYKEGPYEFSIIDTAGVHKYQTGNAISVTVNEAINNRDTLVDVFVQDKMVGKVIINNDYHAIFIHMKKQFIQVSIVMLLLLTVLGILYIWFLNRSVLRPFRKMQLFAKHIARGDLEVPLEMDRNHLFGAFTESFDMMREELAAARHSEYLANKSKKELVASLSHDIKTPVASLKAITELMLLSARDEKTSRQLNTLYSKADQIDRLVTDMFHSTLEELNELKVSLTEEQSHLLIQIINNVNFYERISAAAVPDCIITVDSLRLQQVIDNVVNNSYKYAYIDTPIDIRFEITDHYLEVDILDYGPGVPEEELPLVFNKFFRGSLAVSQNGAGLGLYISRYMMQKMQGDIVCSNREDGFTVKLLIPLAGQN</sequence>
<dbReference type="PRINTS" id="PR00344">
    <property type="entry name" value="BCTRLSENSOR"/>
</dbReference>
<dbReference type="GO" id="GO:0000155">
    <property type="term" value="F:phosphorelay sensor kinase activity"/>
    <property type="evidence" value="ECO:0007669"/>
    <property type="project" value="InterPro"/>
</dbReference>
<dbReference type="InterPro" id="IPR005467">
    <property type="entry name" value="His_kinase_dom"/>
</dbReference>
<keyword evidence="5" id="KW-0597">Phosphoprotein</keyword>
<dbReference type="SMART" id="SM00387">
    <property type="entry name" value="HATPase_c"/>
    <property type="match status" value="1"/>
</dbReference>
<keyword evidence="7 14" id="KW-0812">Transmembrane</keyword>
<evidence type="ECO:0000256" key="4">
    <source>
        <dbReference type="ARBA" id="ARBA00022475"/>
    </source>
</evidence>
<gene>
    <name evidence="17" type="ORF">BJP51_29405</name>
</gene>
<dbReference type="GO" id="GO:0005886">
    <property type="term" value="C:plasma membrane"/>
    <property type="evidence" value="ECO:0007669"/>
    <property type="project" value="UniProtKB-SubCell"/>
</dbReference>
<dbReference type="SUPFAM" id="SSF55874">
    <property type="entry name" value="ATPase domain of HSP90 chaperone/DNA topoisomerase II/histidine kinase"/>
    <property type="match status" value="1"/>
</dbReference>
<feature type="domain" description="HAMP" evidence="16">
    <location>
        <begin position="149"/>
        <end position="201"/>
    </location>
</feature>
<evidence type="ECO:0000256" key="10">
    <source>
        <dbReference type="ARBA" id="ARBA00022840"/>
    </source>
</evidence>
<dbReference type="InterPro" id="IPR003661">
    <property type="entry name" value="HisK_dim/P_dom"/>
</dbReference>
<comment type="caution">
    <text evidence="17">The sequence shown here is derived from an EMBL/GenBank/DDBJ whole genome shotgun (WGS) entry which is preliminary data.</text>
</comment>
<keyword evidence="13 14" id="KW-0472">Membrane</keyword>
<keyword evidence="10" id="KW-0067">ATP-binding</keyword>
<evidence type="ECO:0000256" key="6">
    <source>
        <dbReference type="ARBA" id="ARBA00022679"/>
    </source>
</evidence>
<dbReference type="GO" id="GO:0005524">
    <property type="term" value="F:ATP binding"/>
    <property type="evidence" value="ECO:0007669"/>
    <property type="project" value="UniProtKB-KW"/>
</dbReference>
<evidence type="ECO:0000259" key="16">
    <source>
        <dbReference type="PROSITE" id="PS50885"/>
    </source>
</evidence>
<dbReference type="Proteomes" id="UP000187465">
    <property type="component" value="Unassembled WGS sequence"/>
</dbReference>
<dbReference type="Gene3D" id="6.10.340.10">
    <property type="match status" value="1"/>
</dbReference>
<dbReference type="PANTHER" id="PTHR45528">
    <property type="entry name" value="SENSOR HISTIDINE KINASE CPXA"/>
    <property type="match status" value="1"/>
</dbReference>
<evidence type="ECO:0000256" key="14">
    <source>
        <dbReference type="SAM" id="Phobius"/>
    </source>
</evidence>
<accession>A0A1R0WYQ6</accession>
<feature type="transmembrane region" description="Helical" evidence="14">
    <location>
        <begin position="125"/>
        <end position="147"/>
    </location>
</feature>
<evidence type="ECO:0000256" key="2">
    <source>
        <dbReference type="ARBA" id="ARBA00004651"/>
    </source>
</evidence>
<dbReference type="SMART" id="SM00388">
    <property type="entry name" value="HisKA"/>
    <property type="match status" value="1"/>
</dbReference>
<evidence type="ECO:0000256" key="5">
    <source>
        <dbReference type="ARBA" id="ARBA00022553"/>
    </source>
</evidence>